<sequence length="405" mass="42569">MTFVITDPEAIGTAAGELRALGSALHETNAAAAAPMTGVQPPATDSVSVRTAAQLVAQAEQYQALSTKAKLFHDQFVNTLRVAKNAYAETEVANKATMRAASAQDNVALIMGGTGNPKPSVEYMTSVQLAFLQKYPGYRLVSLHTPEELWPITGLNSRTFGRSVAEGFATLNNAILDQTAAGNKVVVMGYSQSATIASMQMRYLEGLPAALRPSTNLLDFVLAANPNNPAGGVLTHLIPGFGEFRFATPLTTSYATSIFTLQYDAIADFPRNPLWLPTGVNSLFSLLKAHHMATYVTAADTVTAIQTQIGNVTMNFMPNLQLPLLDPLRMYVPILGNPVADLLQPFLKPVVDLGHLGLLPSPLSVTGAIGPGTAAGITNPLVAGLPAPGSTGMPPLIPTGMASGF</sequence>
<name>A0A7I7Q4M2_9MYCO</name>
<dbReference type="SUPFAM" id="SSF53474">
    <property type="entry name" value="alpha/beta-Hydrolases"/>
    <property type="match status" value="1"/>
</dbReference>
<dbReference type="KEGG" id="msto:MSTO_14430"/>
<dbReference type="AlphaFoldDB" id="A0A7I7Q4M2"/>
<dbReference type="Pfam" id="PF00934">
    <property type="entry name" value="PE"/>
    <property type="match status" value="1"/>
</dbReference>
<organism evidence="3 4">
    <name type="scientific">Mycobacterium stomatepiae</name>
    <dbReference type="NCBI Taxonomy" id="470076"/>
    <lineage>
        <taxon>Bacteria</taxon>
        <taxon>Bacillati</taxon>
        <taxon>Actinomycetota</taxon>
        <taxon>Actinomycetes</taxon>
        <taxon>Mycobacteriales</taxon>
        <taxon>Mycobacteriaceae</taxon>
        <taxon>Mycobacterium</taxon>
        <taxon>Mycobacterium simiae complex</taxon>
    </lineage>
</organism>
<gene>
    <name evidence="3" type="primary">PE16</name>
    <name evidence="3" type="ORF">MSTO_14430</name>
</gene>
<dbReference type="SUPFAM" id="SSF140459">
    <property type="entry name" value="PE/PPE dimer-like"/>
    <property type="match status" value="1"/>
</dbReference>
<reference evidence="3 4" key="1">
    <citation type="journal article" date="2019" name="Emerg. Microbes Infect.">
        <title>Comprehensive subspecies identification of 175 nontuberculous mycobacteria species based on 7547 genomic profiles.</title>
        <authorList>
            <person name="Matsumoto Y."/>
            <person name="Kinjo T."/>
            <person name="Motooka D."/>
            <person name="Nabeya D."/>
            <person name="Jung N."/>
            <person name="Uechi K."/>
            <person name="Horii T."/>
            <person name="Iida T."/>
            <person name="Fujita J."/>
            <person name="Nakamura S."/>
        </authorList>
    </citation>
    <scope>NUCLEOTIDE SEQUENCE [LARGE SCALE GENOMIC DNA]</scope>
    <source>
        <strain evidence="3 4">JCM 17783</strain>
    </source>
</reference>
<proteinExistence type="predicted"/>
<dbReference type="InterPro" id="IPR000084">
    <property type="entry name" value="PE-PGRS_N"/>
</dbReference>
<dbReference type="InterPro" id="IPR038332">
    <property type="entry name" value="PPE_sf"/>
</dbReference>
<evidence type="ECO:0000259" key="2">
    <source>
        <dbReference type="Pfam" id="PF08237"/>
    </source>
</evidence>
<feature type="domain" description="PE" evidence="1">
    <location>
        <begin position="4"/>
        <end position="94"/>
    </location>
</feature>
<dbReference type="InterPro" id="IPR013228">
    <property type="entry name" value="PE-PPE_C"/>
</dbReference>
<evidence type="ECO:0000259" key="1">
    <source>
        <dbReference type="Pfam" id="PF00934"/>
    </source>
</evidence>
<dbReference type="Gene3D" id="1.10.287.850">
    <property type="entry name" value="HP0062-like domain"/>
    <property type="match status" value="1"/>
</dbReference>
<dbReference type="Gene3D" id="3.40.50.1820">
    <property type="entry name" value="alpha/beta hydrolase"/>
    <property type="match status" value="1"/>
</dbReference>
<evidence type="ECO:0000313" key="3">
    <source>
        <dbReference type="EMBL" id="BBY21238.1"/>
    </source>
</evidence>
<dbReference type="Proteomes" id="UP000467130">
    <property type="component" value="Chromosome"/>
</dbReference>
<dbReference type="RefSeq" id="WP_163789210.1">
    <property type="nucleotide sequence ID" value="NZ_AP022587.1"/>
</dbReference>
<evidence type="ECO:0000313" key="4">
    <source>
        <dbReference type="Proteomes" id="UP000467130"/>
    </source>
</evidence>
<protein>
    <submittedName>
        <fullName evidence="3">PE family protein</fullName>
    </submittedName>
</protein>
<dbReference type="EMBL" id="AP022587">
    <property type="protein sequence ID" value="BBY21238.1"/>
    <property type="molecule type" value="Genomic_DNA"/>
</dbReference>
<dbReference type="Pfam" id="PF08237">
    <property type="entry name" value="PE-PPE"/>
    <property type="match status" value="1"/>
</dbReference>
<accession>A0A7I7Q4M2</accession>
<feature type="domain" description="PE-PPE" evidence="2">
    <location>
        <begin position="136"/>
        <end position="354"/>
    </location>
</feature>
<dbReference type="InterPro" id="IPR029058">
    <property type="entry name" value="AB_hydrolase_fold"/>
</dbReference>
<keyword evidence="4" id="KW-1185">Reference proteome</keyword>